<protein>
    <recommendedName>
        <fullName evidence="2">YEATS-Like-Associating Three TM domain-containing protein</fullName>
    </recommendedName>
</protein>
<keyword evidence="1" id="KW-0472">Membrane</keyword>
<reference evidence="3 4" key="1">
    <citation type="submission" date="2017-07" db="EMBL/GenBank/DDBJ databases">
        <title>Complete genome sequence of Oryzomicrobium terrae TPP412.</title>
        <authorList>
            <person name="Chiu L.-W."/>
            <person name="Lo K.-J."/>
            <person name="Tsai Y.-M."/>
            <person name="Lin S.-S."/>
            <person name="Kuo C.-H."/>
            <person name="Liu C.-T."/>
        </authorList>
    </citation>
    <scope>NUCLEOTIDE SEQUENCE [LARGE SCALE GENOMIC DNA]</scope>
    <source>
        <strain evidence="3 4">TPP412</strain>
    </source>
</reference>
<name>A0A5C1E509_9RHOO</name>
<accession>A0A5C1E509</accession>
<dbReference type="Proteomes" id="UP000323671">
    <property type="component" value="Chromosome"/>
</dbReference>
<sequence>MELQTSLQVAQPTGLSDPHLLVILLIIVVTGILGGLANSFLADRAQGAAPERGKYALLGVVAALTVPLFLNMISSNLLESARAKTLDLFVFAGFSVLYVVATRRLVENVTQRLLTQLEQVRGDVGELRDRASRAAEAPAGAEAAESDAANLAYQDVELLRAISEENFVYGNLAGLAEKTSLSRELVSTRLAALKAQGLIEARINDKSVLHWYISARGRQLLEEILGGQDERKSA</sequence>
<evidence type="ECO:0000313" key="3">
    <source>
        <dbReference type="EMBL" id="QEL63804.1"/>
    </source>
</evidence>
<organism evidence="3 4">
    <name type="scientific">Oryzomicrobium terrae</name>
    <dbReference type="NCBI Taxonomy" id="1735038"/>
    <lineage>
        <taxon>Bacteria</taxon>
        <taxon>Pseudomonadati</taxon>
        <taxon>Pseudomonadota</taxon>
        <taxon>Betaproteobacteria</taxon>
        <taxon>Rhodocyclales</taxon>
        <taxon>Rhodocyclaceae</taxon>
        <taxon>Oryzomicrobium</taxon>
    </lineage>
</organism>
<feature type="domain" description="YEATS-Like-Associating Three TM" evidence="2">
    <location>
        <begin position="19"/>
        <end position="124"/>
    </location>
</feature>
<dbReference type="RefSeq" id="WP_054619604.1">
    <property type="nucleotide sequence ID" value="NZ_CP022579.1"/>
</dbReference>
<evidence type="ECO:0000259" key="2">
    <source>
        <dbReference type="Pfam" id="PF20303"/>
    </source>
</evidence>
<keyword evidence="1" id="KW-1133">Transmembrane helix</keyword>
<dbReference type="InterPro" id="IPR036390">
    <property type="entry name" value="WH_DNA-bd_sf"/>
</dbReference>
<dbReference type="AlphaFoldDB" id="A0A5C1E509"/>
<feature type="transmembrane region" description="Helical" evidence="1">
    <location>
        <begin position="55"/>
        <end position="74"/>
    </location>
</feature>
<evidence type="ECO:0000313" key="4">
    <source>
        <dbReference type="Proteomes" id="UP000323671"/>
    </source>
</evidence>
<dbReference type="InterPro" id="IPR036388">
    <property type="entry name" value="WH-like_DNA-bd_sf"/>
</dbReference>
<feature type="transmembrane region" description="Helical" evidence="1">
    <location>
        <begin position="20"/>
        <end position="43"/>
    </location>
</feature>
<feature type="transmembrane region" description="Helical" evidence="1">
    <location>
        <begin position="86"/>
        <end position="106"/>
    </location>
</feature>
<dbReference type="SUPFAM" id="SSF46785">
    <property type="entry name" value="Winged helix' DNA-binding domain"/>
    <property type="match status" value="1"/>
</dbReference>
<dbReference type="Gene3D" id="1.10.10.10">
    <property type="entry name" value="Winged helix-like DNA-binding domain superfamily/Winged helix DNA-binding domain"/>
    <property type="match status" value="1"/>
</dbReference>
<dbReference type="EMBL" id="CP022579">
    <property type="protein sequence ID" value="QEL63804.1"/>
    <property type="molecule type" value="Genomic_DNA"/>
</dbReference>
<proteinExistence type="predicted"/>
<evidence type="ECO:0000256" key="1">
    <source>
        <dbReference type="SAM" id="Phobius"/>
    </source>
</evidence>
<dbReference type="InterPro" id="IPR046890">
    <property type="entry name" value="YLATT"/>
</dbReference>
<keyword evidence="4" id="KW-1185">Reference proteome</keyword>
<gene>
    <name evidence="3" type="ORF">OTERR_03280</name>
</gene>
<keyword evidence="1" id="KW-0812">Transmembrane</keyword>
<dbReference type="KEGG" id="otr:OTERR_03280"/>
<dbReference type="Pfam" id="PF20303">
    <property type="entry name" value="YLATT"/>
    <property type="match status" value="1"/>
</dbReference>